<evidence type="ECO:0000256" key="4">
    <source>
        <dbReference type="ARBA" id="ARBA00023128"/>
    </source>
</evidence>
<evidence type="ECO:0000256" key="7">
    <source>
        <dbReference type="SAM" id="MobiDB-lite"/>
    </source>
</evidence>
<dbReference type="InterPro" id="IPR059242">
    <property type="entry name" value="mS23_dom"/>
</dbReference>
<dbReference type="STRING" id="52904.ENSSMAP00000006507"/>
<keyword evidence="3 9" id="KW-0689">Ribosomal protein</keyword>
<evidence type="ECO:0000259" key="8">
    <source>
        <dbReference type="Pfam" id="PF10484"/>
    </source>
</evidence>
<feature type="domain" description="Small ribosomal subunit protein mS23 conserved" evidence="8">
    <location>
        <begin position="2"/>
        <end position="132"/>
    </location>
</feature>
<keyword evidence="11" id="KW-1185">Reference proteome</keyword>
<dbReference type="InterPro" id="IPR023611">
    <property type="entry name" value="mS23_dom_met"/>
</dbReference>
<dbReference type="EMBL" id="CP026243">
    <property type="protein sequence ID" value="AWO96198.1"/>
    <property type="molecule type" value="Genomic_DNA"/>
</dbReference>
<dbReference type="Ensembl" id="ENSSMAT00000057643.1">
    <property type="protein sequence ID" value="ENSSMAP00000038098.1"/>
    <property type="gene ID" value="ENSSMAG00000036858.1"/>
</dbReference>
<dbReference type="Proteomes" id="UP000694558">
    <property type="component" value="Chromosome 3"/>
</dbReference>
<gene>
    <name evidence="10" type="primary">mrps23</name>
    <name evidence="9" type="ORF">SMAX5B_002528</name>
</gene>
<dbReference type="GO" id="GO:0006412">
    <property type="term" value="P:translation"/>
    <property type="evidence" value="ECO:0007669"/>
    <property type="project" value="InterPro"/>
</dbReference>
<dbReference type="GO" id="GO:0003735">
    <property type="term" value="F:structural constituent of ribosome"/>
    <property type="evidence" value="ECO:0007669"/>
    <property type="project" value="InterPro"/>
</dbReference>
<reference evidence="10" key="2">
    <citation type="submission" date="2020-05" db="EMBL/GenBank/DDBJ databases">
        <authorList>
            <person name="Moser M."/>
        </authorList>
    </citation>
    <scope>NUCLEOTIDE SEQUENCE [LARGE SCALE GENOMIC DNA]</scope>
</reference>
<keyword evidence="4" id="KW-0496">Mitochondrion</keyword>
<evidence type="ECO:0000256" key="2">
    <source>
        <dbReference type="ARBA" id="ARBA00009864"/>
    </source>
</evidence>
<evidence type="ECO:0000256" key="3">
    <source>
        <dbReference type="ARBA" id="ARBA00022980"/>
    </source>
</evidence>
<dbReference type="KEGG" id="smau:118299273"/>
<reference evidence="9 11" key="1">
    <citation type="submission" date="2017-12" db="EMBL/GenBank/DDBJ databases">
        <title>Integrating genomic resources of turbot (Scophthalmus maximus) in depth evaluation of genetic and physical mapping variation across individuals.</title>
        <authorList>
            <person name="Martinez P."/>
        </authorList>
    </citation>
    <scope>NUCLEOTIDE SEQUENCE [LARGE SCALE GENOMIC DNA]</scope>
</reference>
<evidence type="ECO:0000256" key="5">
    <source>
        <dbReference type="ARBA" id="ARBA00023274"/>
    </source>
</evidence>
<dbReference type="OMA" id="TEDKPIW"/>
<dbReference type="GO" id="GO:0005840">
    <property type="term" value="C:ribosome"/>
    <property type="evidence" value="ECO:0007669"/>
    <property type="project" value="UniProtKB-KW"/>
</dbReference>
<dbReference type="Pfam" id="PF10484">
    <property type="entry name" value="MRP-S23"/>
    <property type="match status" value="1"/>
</dbReference>
<accession>A0A2U9AX41</accession>
<dbReference type="CTD" id="51649"/>
<keyword evidence="5" id="KW-0687">Ribonucleoprotein</keyword>
<dbReference type="GO" id="GO:0005739">
    <property type="term" value="C:mitochondrion"/>
    <property type="evidence" value="ECO:0007669"/>
    <property type="project" value="InterPro"/>
</dbReference>
<protein>
    <recommendedName>
        <fullName evidence="6">Small ribosomal subunit protein mS23</fullName>
    </recommendedName>
</protein>
<evidence type="ECO:0000313" key="11">
    <source>
        <dbReference type="Proteomes" id="UP000246464"/>
    </source>
</evidence>
<dbReference type="OrthoDB" id="10012356at2759"/>
<dbReference type="PANTHER" id="PTHR15925:SF2">
    <property type="entry name" value="SMALL RIBOSOMAL SUBUNIT PROTEIN MS23"/>
    <property type="match status" value="1"/>
</dbReference>
<dbReference type="CDD" id="cd23701">
    <property type="entry name" value="At1g26750"/>
    <property type="match status" value="1"/>
</dbReference>
<dbReference type="InterPro" id="IPR019520">
    <property type="entry name" value="Ribosomal_mS23_met"/>
</dbReference>
<evidence type="ECO:0000256" key="1">
    <source>
        <dbReference type="ARBA" id="ARBA00004173"/>
    </source>
</evidence>
<dbReference type="Proteomes" id="UP000246464">
    <property type="component" value="Chromosome 1"/>
</dbReference>
<evidence type="ECO:0000313" key="10">
    <source>
        <dbReference type="Ensembl" id="ENSSMAP00000038098.1"/>
    </source>
</evidence>
<comment type="similarity">
    <text evidence="2">Belongs to the mitochondrion-specific ribosomal protein mS23 family.</text>
</comment>
<reference evidence="10" key="4">
    <citation type="submission" date="2025-05" db="UniProtKB">
        <authorList>
            <consortium name="Ensembl"/>
        </authorList>
    </citation>
    <scope>IDENTIFICATION</scope>
</reference>
<evidence type="ECO:0000256" key="6">
    <source>
        <dbReference type="ARBA" id="ARBA00035137"/>
    </source>
</evidence>
<dbReference type="RefSeq" id="XP_035478751.1">
    <property type="nucleotide sequence ID" value="XM_035622858.2"/>
</dbReference>
<organism evidence="9 11">
    <name type="scientific">Scophthalmus maximus</name>
    <name type="common">Turbot</name>
    <name type="synonym">Psetta maxima</name>
    <dbReference type="NCBI Taxonomy" id="52904"/>
    <lineage>
        <taxon>Eukaryota</taxon>
        <taxon>Metazoa</taxon>
        <taxon>Chordata</taxon>
        <taxon>Craniata</taxon>
        <taxon>Vertebrata</taxon>
        <taxon>Euteleostomi</taxon>
        <taxon>Actinopterygii</taxon>
        <taxon>Neopterygii</taxon>
        <taxon>Teleostei</taxon>
        <taxon>Neoteleostei</taxon>
        <taxon>Acanthomorphata</taxon>
        <taxon>Carangaria</taxon>
        <taxon>Pleuronectiformes</taxon>
        <taxon>Pleuronectoidei</taxon>
        <taxon>Scophthalmidae</taxon>
        <taxon>Scophthalmus</taxon>
    </lineage>
</organism>
<feature type="region of interest" description="Disordered" evidence="7">
    <location>
        <begin position="163"/>
        <end position="194"/>
    </location>
</feature>
<comment type="subcellular location">
    <subcellularLocation>
        <location evidence="1">Mitochondrion</location>
    </subcellularLocation>
</comment>
<sequence length="194" mass="22227">MAGSRLEKFGTVFNRVRDLMRSGVIQPTEKPLWYDVYQAFPPKRDPLQVKPRNRPSSQKRETVHDIFYQEDEVRAKFYEQYGAGPWPLDLTKSSYVSMCQRFVNKYTDLKRHSELDESALFEETGKALLSEGLVLRRKGASSVSAESKEPMLRLKLTDMLAEKQSVGVDSKETMDQTTQMETPPIDHSNSKTTG</sequence>
<dbReference type="AlphaFoldDB" id="A0A2U9AX41"/>
<evidence type="ECO:0000313" key="9">
    <source>
        <dbReference type="EMBL" id="AWO96198.1"/>
    </source>
</evidence>
<dbReference type="PANTHER" id="PTHR15925">
    <property type="entry name" value="MITOCHONDRIAL RIBOSOMAL PROTEIN S23"/>
    <property type="match status" value="1"/>
</dbReference>
<proteinExistence type="inferred from homology"/>
<dbReference type="GeneID" id="118299273"/>
<name>A0A2U9AX41_SCOMX</name>
<reference evidence="10" key="3">
    <citation type="submission" date="2023-05" db="EMBL/GenBank/DDBJ databases">
        <title>High-quality long-read genome of Scophthalmus maximus.</title>
        <authorList>
            <person name="Lien S."/>
            <person name="Martinez P."/>
        </authorList>
    </citation>
    <scope>NUCLEOTIDE SEQUENCE [LARGE SCALE GENOMIC DNA]</scope>
</reference>
<dbReference type="GeneTree" id="ENSGT00390000009030"/>